<dbReference type="InterPro" id="IPR036390">
    <property type="entry name" value="WH_DNA-bd_sf"/>
</dbReference>
<evidence type="ECO:0000256" key="2">
    <source>
        <dbReference type="ARBA" id="ARBA00006479"/>
    </source>
</evidence>
<evidence type="ECO:0000256" key="3">
    <source>
        <dbReference type="ARBA" id="ARBA00022629"/>
    </source>
</evidence>
<evidence type="ECO:0000256" key="1">
    <source>
        <dbReference type="ARBA" id="ARBA00002486"/>
    </source>
</evidence>
<dbReference type="Pfam" id="PF00480">
    <property type="entry name" value="ROK"/>
    <property type="match status" value="1"/>
</dbReference>
<protein>
    <submittedName>
        <fullName evidence="4">ROK family transcriptional regulator</fullName>
    </submittedName>
</protein>
<evidence type="ECO:0000313" key="4">
    <source>
        <dbReference type="EMBL" id="HIV23248.1"/>
    </source>
</evidence>
<dbReference type="PANTHER" id="PTHR18964">
    <property type="entry name" value="ROK (REPRESSOR, ORF, KINASE) FAMILY"/>
    <property type="match status" value="1"/>
</dbReference>
<keyword evidence="3" id="KW-0859">Xylose metabolism</keyword>
<dbReference type="PANTHER" id="PTHR18964:SF149">
    <property type="entry name" value="BIFUNCTIONAL UDP-N-ACETYLGLUCOSAMINE 2-EPIMERASE_N-ACETYLMANNOSAMINE KINASE"/>
    <property type="match status" value="1"/>
</dbReference>
<dbReference type="SUPFAM" id="SSF46785">
    <property type="entry name" value="Winged helix' DNA-binding domain"/>
    <property type="match status" value="1"/>
</dbReference>
<dbReference type="InterPro" id="IPR000600">
    <property type="entry name" value="ROK"/>
</dbReference>
<dbReference type="InterPro" id="IPR043129">
    <property type="entry name" value="ATPase_NBD"/>
</dbReference>
<organism evidence="4 5">
    <name type="scientific">Candidatus Merdiplasma excrementigallinarum</name>
    <dbReference type="NCBI Taxonomy" id="2840864"/>
    <lineage>
        <taxon>Bacteria</taxon>
        <taxon>Bacillati</taxon>
        <taxon>Bacillota</taxon>
        <taxon>Clostridia</taxon>
        <taxon>Lachnospirales</taxon>
        <taxon>Lachnospiraceae</taxon>
        <taxon>Lachnospiraceae incertae sedis</taxon>
        <taxon>Candidatus Merdiplasma</taxon>
    </lineage>
</organism>
<dbReference type="Gene3D" id="1.10.10.10">
    <property type="entry name" value="Winged helix-like DNA-binding domain superfamily/Winged helix DNA-binding domain"/>
    <property type="match status" value="1"/>
</dbReference>
<dbReference type="Gene3D" id="3.30.420.40">
    <property type="match status" value="2"/>
</dbReference>
<sequence length="419" mass="47713">MKRGMNSSEMQKNNRALVFRTLLENGSITRSDLAATLNLQKATITNIINDFYELNIVEVDGDAAAGRRGEKLCLRLDDIYMMSVGITRKDYQFSVFTLQGRQEKYIRHCFEKNEDIFGIVEKMKRDAVRLAQEFGTDRIIAVSLAVPGLFINRPEKNEEIFMVSEFEELSRVNVRKELESVLGKQVLVKHDAKFSAYAEWKCAEEIQGIERASLAVVRSRGYGIGAGFIVNGAIMNGHLGLAGEVGYTGINYNGNRMGHERAGTYEYRAGIESLRRYVGERLTEFPESPLTENSTYQEILEEYKKGEPLALWAVERMAWMLGYGIANIIYTVNPDCIIIGPDYPNTEHFLSKVKESIRNCVPPYVEECTIIRYSRLNEDSFLLGGYYYNLDRLLKDDIFTRIREARSAETQTRNAITPA</sequence>
<name>A0A9D1T8S7_9FIRM</name>
<comment type="function">
    <text evidence="1">Transcriptional repressor of xylose-utilizing enzymes.</text>
</comment>
<dbReference type="EMBL" id="DVOS01000042">
    <property type="protein sequence ID" value="HIV23248.1"/>
    <property type="molecule type" value="Genomic_DNA"/>
</dbReference>
<evidence type="ECO:0000313" key="5">
    <source>
        <dbReference type="Proteomes" id="UP000886889"/>
    </source>
</evidence>
<keyword evidence="3" id="KW-0119">Carbohydrate metabolism</keyword>
<comment type="similarity">
    <text evidence="2">Belongs to the ROK (NagC/XylR) family.</text>
</comment>
<proteinExistence type="inferred from homology"/>
<dbReference type="GO" id="GO:0042732">
    <property type="term" value="P:D-xylose metabolic process"/>
    <property type="evidence" value="ECO:0007669"/>
    <property type="project" value="UniProtKB-KW"/>
</dbReference>
<gene>
    <name evidence="4" type="ORF">IAC80_04835</name>
</gene>
<reference evidence="4" key="2">
    <citation type="journal article" date="2021" name="PeerJ">
        <title>Extensive microbial diversity within the chicken gut microbiome revealed by metagenomics and culture.</title>
        <authorList>
            <person name="Gilroy R."/>
            <person name="Ravi A."/>
            <person name="Getino M."/>
            <person name="Pursley I."/>
            <person name="Horton D.L."/>
            <person name="Alikhan N.F."/>
            <person name="Baker D."/>
            <person name="Gharbi K."/>
            <person name="Hall N."/>
            <person name="Watson M."/>
            <person name="Adriaenssens E.M."/>
            <person name="Foster-Nyarko E."/>
            <person name="Jarju S."/>
            <person name="Secka A."/>
            <person name="Antonio M."/>
            <person name="Oren A."/>
            <person name="Chaudhuri R.R."/>
            <person name="La Ragione R."/>
            <person name="Hildebrand F."/>
            <person name="Pallen M.J."/>
        </authorList>
    </citation>
    <scope>NUCLEOTIDE SEQUENCE</scope>
    <source>
        <strain evidence="4">ChiBcec6-7307</strain>
    </source>
</reference>
<comment type="caution">
    <text evidence="4">The sequence shown here is derived from an EMBL/GenBank/DDBJ whole genome shotgun (WGS) entry which is preliminary data.</text>
</comment>
<dbReference type="AlphaFoldDB" id="A0A9D1T8S7"/>
<accession>A0A9D1T8S7</accession>
<dbReference type="Proteomes" id="UP000886889">
    <property type="component" value="Unassembled WGS sequence"/>
</dbReference>
<dbReference type="SUPFAM" id="SSF53067">
    <property type="entry name" value="Actin-like ATPase domain"/>
    <property type="match status" value="2"/>
</dbReference>
<reference evidence="4" key="1">
    <citation type="submission" date="2020-10" db="EMBL/GenBank/DDBJ databases">
        <authorList>
            <person name="Gilroy R."/>
        </authorList>
    </citation>
    <scope>NUCLEOTIDE SEQUENCE</scope>
    <source>
        <strain evidence="4">ChiBcec6-7307</strain>
    </source>
</reference>
<dbReference type="InterPro" id="IPR036388">
    <property type="entry name" value="WH-like_DNA-bd_sf"/>
</dbReference>